<dbReference type="PROSITE" id="PS50110">
    <property type="entry name" value="RESPONSE_REGULATORY"/>
    <property type="match status" value="1"/>
</dbReference>
<evidence type="ECO:0000256" key="3">
    <source>
        <dbReference type="ARBA" id="ARBA00023163"/>
    </source>
</evidence>
<dbReference type="Proteomes" id="UP000580043">
    <property type="component" value="Unassembled WGS sequence"/>
</dbReference>
<dbReference type="GO" id="GO:0006355">
    <property type="term" value="P:regulation of DNA-templated transcription"/>
    <property type="evidence" value="ECO:0007669"/>
    <property type="project" value="InterPro"/>
</dbReference>
<dbReference type="PROSITE" id="PS50043">
    <property type="entry name" value="HTH_LUXR_2"/>
    <property type="match status" value="1"/>
</dbReference>
<evidence type="ECO:0000256" key="1">
    <source>
        <dbReference type="ARBA" id="ARBA00023015"/>
    </source>
</evidence>
<evidence type="ECO:0000256" key="2">
    <source>
        <dbReference type="ARBA" id="ARBA00023125"/>
    </source>
</evidence>
<dbReference type="Gene3D" id="1.10.10.10">
    <property type="entry name" value="Winged helix-like DNA-binding domain superfamily/Winged helix DNA-binding domain"/>
    <property type="match status" value="1"/>
</dbReference>
<evidence type="ECO:0000256" key="4">
    <source>
        <dbReference type="PROSITE-ProRule" id="PRU00169"/>
    </source>
</evidence>
<dbReference type="PRINTS" id="PR00038">
    <property type="entry name" value="HTHLUXR"/>
</dbReference>
<dbReference type="InterPro" id="IPR001789">
    <property type="entry name" value="Sig_transdc_resp-reg_receiver"/>
</dbReference>
<dbReference type="GO" id="GO:0003677">
    <property type="term" value="F:DNA binding"/>
    <property type="evidence" value="ECO:0007669"/>
    <property type="project" value="UniProtKB-KW"/>
</dbReference>
<keyword evidence="3" id="KW-0804">Transcription</keyword>
<dbReference type="SUPFAM" id="SSF52172">
    <property type="entry name" value="CheY-like"/>
    <property type="match status" value="1"/>
</dbReference>
<dbReference type="Pfam" id="PF00196">
    <property type="entry name" value="GerE"/>
    <property type="match status" value="1"/>
</dbReference>
<comment type="caution">
    <text evidence="7">The sequence shown here is derived from an EMBL/GenBank/DDBJ whole genome shotgun (WGS) entry which is preliminary data.</text>
</comment>
<dbReference type="SMART" id="SM00421">
    <property type="entry name" value="HTH_LUXR"/>
    <property type="match status" value="1"/>
</dbReference>
<evidence type="ECO:0000313" key="8">
    <source>
        <dbReference type="Proteomes" id="UP000580043"/>
    </source>
</evidence>
<keyword evidence="2 7" id="KW-0238">DNA-binding</keyword>
<protein>
    <submittedName>
        <fullName evidence="7">DNA-binding response regulator</fullName>
    </submittedName>
</protein>
<dbReference type="CDD" id="cd06170">
    <property type="entry name" value="LuxR_C_like"/>
    <property type="match status" value="1"/>
</dbReference>
<feature type="domain" description="HTH luxR-type" evidence="5">
    <location>
        <begin position="142"/>
        <end position="207"/>
    </location>
</feature>
<feature type="modified residue" description="4-aspartylphosphate" evidence="4">
    <location>
        <position position="58"/>
    </location>
</feature>
<dbReference type="InterPro" id="IPR000792">
    <property type="entry name" value="Tscrpt_reg_LuxR_C"/>
</dbReference>
<evidence type="ECO:0000259" key="5">
    <source>
        <dbReference type="PROSITE" id="PS50043"/>
    </source>
</evidence>
<dbReference type="RefSeq" id="WP_169146017.1">
    <property type="nucleotide sequence ID" value="NZ_JABBGA010000008.1"/>
</dbReference>
<organism evidence="7 8">
    <name type="scientific">Zoogloea dura</name>
    <dbReference type="NCBI Taxonomy" id="2728840"/>
    <lineage>
        <taxon>Bacteria</taxon>
        <taxon>Pseudomonadati</taxon>
        <taxon>Pseudomonadota</taxon>
        <taxon>Betaproteobacteria</taxon>
        <taxon>Rhodocyclales</taxon>
        <taxon>Zoogloeaceae</taxon>
        <taxon>Zoogloea</taxon>
    </lineage>
</organism>
<dbReference type="EMBL" id="JABBGA010000008">
    <property type="protein sequence ID" value="NML26484.1"/>
    <property type="molecule type" value="Genomic_DNA"/>
</dbReference>
<dbReference type="Gene3D" id="3.40.50.2300">
    <property type="match status" value="1"/>
</dbReference>
<keyword evidence="1" id="KW-0805">Transcription regulation</keyword>
<gene>
    <name evidence="7" type="ORF">HHL15_12075</name>
</gene>
<sequence length="235" mass="24945">MPPLASSPLIHVIDTAPQLPGRLQRVARQLGASLHHCSSAERLLVDLDPSRACVILADASLPDDGALSLLGTLQQQGAGIPLIVTAAGADGGDVDLCRRAFRAGATDFLPLDAPLEVLAESLRKAIGTQVLNRVRHQRELRTRALYARLSGREREVLGMVVAGLTNKEIARALSVSPRTVEVHRARLGIKLETDSLAQLVREYAQLVDEDDGGQAWQACGRALGSPLAPSAAPLS</sequence>
<dbReference type="InterPro" id="IPR016032">
    <property type="entry name" value="Sig_transdc_resp-reg_C-effctor"/>
</dbReference>
<dbReference type="InterPro" id="IPR036388">
    <property type="entry name" value="WH-like_DNA-bd_sf"/>
</dbReference>
<keyword evidence="4" id="KW-0597">Phosphoprotein</keyword>
<dbReference type="InterPro" id="IPR011006">
    <property type="entry name" value="CheY-like_superfamily"/>
</dbReference>
<evidence type="ECO:0000313" key="7">
    <source>
        <dbReference type="EMBL" id="NML26484.1"/>
    </source>
</evidence>
<dbReference type="PROSITE" id="PS00622">
    <property type="entry name" value="HTH_LUXR_1"/>
    <property type="match status" value="1"/>
</dbReference>
<reference evidence="7 8" key="1">
    <citation type="submission" date="2020-04" db="EMBL/GenBank/DDBJ databases">
        <title>Zoogloea sp. G-4-1-14 isolated from soil.</title>
        <authorList>
            <person name="Dahal R.H."/>
        </authorList>
    </citation>
    <scope>NUCLEOTIDE SEQUENCE [LARGE SCALE GENOMIC DNA]</scope>
    <source>
        <strain evidence="7 8">G-4-1-14</strain>
    </source>
</reference>
<dbReference type="GO" id="GO:0000160">
    <property type="term" value="P:phosphorelay signal transduction system"/>
    <property type="evidence" value="ECO:0007669"/>
    <property type="project" value="InterPro"/>
</dbReference>
<dbReference type="AlphaFoldDB" id="A0A848G5F2"/>
<keyword evidence="8" id="KW-1185">Reference proteome</keyword>
<evidence type="ECO:0000259" key="6">
    <source>
        <dbReference type="PROSITE" id="PS50110"/>
    </source>
</evidence>
<name>A0A848G5F2_9RHOO</name>
<proteinExistence type="predicted"/>
<dbReference type="PANTHER" id="PTHR44688">
    <property type="entry name" value="DNA-BINDING TRANSCRIPTIONAL ACTIVATOR DEVR_DOSR"/>
    <property type="match status" value="1"/>
</dbReference>
<feature type="domain" description="Response regulatory" evidence="6">
    <location>
        <begin position="9"/>
        <end position="126"/>
    </location>
</feature>
<dbReference type="SUPFAM" id="SSF46894">
    <property type="entry name" value="C-terminal effector domain of the bipartite response regulators"/>
    <property type="match status" value="1"/>
</dbReference>
<dbReference type="PANTHER" id="PTHR44688:SF16">
    <property type="entry name" value="DNA-BINDING TRANSCRIPTIONAL ACTIVATOR DEVR_DOSR"/>
    <property type="match status" value="1"/>
</dbReference>
<accession>A0A848G5F2</accession>